<evidence type="ECO:0000313" key="4">
    <source>
        <dbReference type="Proteomes" id="UP000796761"/>
    </source>
</evidence>
<feature type="compositionally biased region" description="Basic and acidic residues" evidence="1">
    <location>
        <begin position="31"/>
        <end position="42"/>
    </location>
</feature>
<feature type="domain" description="TTC3/DZIP3/RBM44-like helical" evidence="2">
    <location>
        <begin position="518"/>
        <end position="561"/>
    </location>
</feature>
<name>A0A8K1GHZ0_9PASS</name>
<feature type="region of interest" description="Disordered" evidence="1">
    <location>
        <begin position="466"/>
        <end position="498"/>
    </location>
</feature>
<reference evidence="3" key="1">
    <citation type="submission" date="2019-04" db="EMBL/GenBank/DDBJ databases">
        <title>Genome assembly of Zosterops borbonicus 15179.</title>
        <authorList>
            <person name="Leroy T."/>
            <person name="Anselmetti Y."/>
            <person name="Tilak M.-K."/>
            <person name="Nabholz B."/>
        </authorList>
    </citation>
    <scope>NUCLEOTIDE SEQUENCE</scope>
    <source>
        <strain evidence="3">HGM_15179</strain>
        <tissue evidence="3">Muscle</tissue>
    </source>
</reference>
<evidence type="ECO:0000256" key="1">
    <source>
        <dbReference type="SAM" id="MobiDB-lite"/>
    </source>
</evidence>
<protein>
    <recommendedName>
        <fullName evidence="2">TTC3/DZIP3/RBM44-like helical domain-containing protein</fullName>
    </recommendedName>
</protein>
<evidence type="ECO:0000259" key="2">
    <source>
        <dbReference type="Pfam" id="PF24905"/>
    </source>
</evidence>
<dbReference type="EMBL" id="SWJQ01000207">
    <property type="protein sequence ID" value="TRZ18807.1"/>
    <property type="molecule type" value="Genomic_DNA"/>
</dbReference>
<keyword evidence="4" id="KW-1185">Reference proteome</keyword>
<organism evidence="3 4">
    <name type="scientific">Zosterops borbonicus</name>
    <dbReference type="NCBI Taxonomy" id="364589"/>
    <lineage>
        <taxon>Eukaryota</taxon>
        <taxon>Metazoa</taxon>
        <taxon>Chordata</taxon>
        <taxon>Craniata</taxon>
        <taxon>Vertebrata</taxon>
        <taxon>Euteleostomi</taxon>
        <taxon>Archelosauria</taxon>
        <taxon>Archosauria</taxon>
        <taxon>Dinosauria</taxon>
        <taxon>Saurischia</taxon>
        <taxon>Theropoda</taxon>
        <taxon>Coelurosauria</taxon>
        <taxon>Aves</taxon>
        <taxon>Neognathae</taxon>
        <taxon>Neoaves</taxon>
        <taxon>Telluraves</taxon>
        <taxon>Australaves</taxon>
        <taxon>Passeriformes</taxon>
        <taxon>Sylvioidea</taxon>
        <taxon>Zosteropidae</taxon>
        <taxon>Zosterops</taxon>
    </lineage>
</organism>
<feature type="compositionally biased region" description="Basic and acidic residues" evidence="1">
    <location>
        <begin position="97"/>
        <end position="109"/>
    </location>
</feature>
<dbReference type="OrthoDB" id="9941526at2759"/>
<dbReference type="AlphaFoldDB" id="A0A8K1GHZ0"/>
<dbReference type="Pfam" id="PF24905">
    <property type="entry name" value="TTC3_9th"/>
    <property type="match status" value="1"/>
</dbReference>
<gene>
    <name evidence="3" type="ORF">HGM15179_008301</name>
</gene>
<feature type="compositionally biased region" description="Low complexity" evidence="1">
    <location>
        <begin position="179"/>
        <end position="204"/>
    </location>
</feature>
<accession>A0A8K1GHZ0</accession>
<dbReference type="Proteomes" id="UP000796761">
    <property type="component" value="Unassembled WGS sequence"/>
</dbReference>
<comment type="caution">
    <text evidence="3">The sequence shown here is derived from an EMBL/GenBank/DDBJ whole genome shotgun (WGS) entry which is preliminary data.</text>
</comment>
<evidence type="ECO:0000313" key="3">
    <source>
        <dbReference type="EMBL" id="TRZ18807.1"/>
    </source>
</evidence>
<dbReference type="InterPro" id="IPR056870">
    <property type="entry name" value="TTC3/DZIP3/RBM44-like_helical"/>
</dbReference>
<proteinExistence type="predicted"/>
<feature type="region of interest" description="Disordered" evidence="1">
    <location>
        <begin position="1"/>
        <end position="20"/>
    </location>
</feature>
<sequence>MEVEKSSRRSCFTQTDFSEDLVEDSQLEYLSAHEEYEEDKNNSSDFSEQGEVGEVKDVPLIGDEVPPQSRAGEEEPGRSQRPTPSLALEPDIPFLPGKDKAQLCRHGEPSDFSSCEEPAVCTDGTNSTDSTAEDGEAQLPVPEVLPSEDPIADVEGADESRGGSPSAGKPERGEAARSVPGVPVPVQAVGAGSDSRGGFSGSRSSSAQVCLCSRAVNTEVTMMNKTRPVAWLGQTSMDAASNTEWSFRAQSSQQEPKYHLCICDRKTGTDRPEHPNKQTGKNSASGCCQHILQRAAEAELQLLAIHYDLCYQHCFKVYELALEENTCDEKTELYSSLMLVLDELDNNYSNMKMDISMGIPLNELPPLSVELKLSPISSFYVPSKSCGVTGLCLQDQSQNDGDLPSDSEQPRDQALEHGCVRNEEGSEYWFDAKEDLSVADISVMCKETKKQQGEQDSIDSREVKMVRSGNEHSSVHVGGPKPSVPEDPGENSLEKTSACSSANPSGVFVSPYALNLSSFTKLIKRLQERHPEFSKREIVKAVQELRKINKGVLSGLAISSIEEKTSAILRRSIRCSQQPAGE</sequence>
<feature type="region of interest" description="Disordered" evidence="1">
    <location>
        <begin position="29"/>
        <end position="204"/>
    </location>
</feature>